<dbReference type="AlphaFoldDB" id="A0A917W0P9"/>
<reference evidence="1" key="1">
    <citation type="journal article" date="2014" name="Int. J. Syst. Evol. Microbiol.">
        <title>Complete genome sequence of Corynebacterium casei LMG S-19264T (=DSM 44701T), isolated from a smear-ripened cheese.</title>
        <authorList>
            <consortium name="US DOE Joint Genome Institute (JGI-PGF)"/>
            <person name="Walter F."/>
            <person name="Albersmeier A."/>
            <person name="Kalinowski J."/>
            <person name="Ruckert C."/>
        </authorList>
    </citation>
    <scope>NUCLEOTIDE SEQUENCE</scope>
    <source>
        <strain evidence="1">JCM 15325</strain>
    </source>
</reference>
<reference evidence="1" key="2">
    <citation type="submission" date="2020-09" db="EMBL/GenBank/DDBJ databases">
        <authorList>
            <person name="Sun Q."/>
            <person name="Ohkuma M."/>
        </authorList>
    </citation>
    <scope>NUCLEOTIDE SEQUENCE</scope>
    <source>
        <strain evidence="1">JCM 15325</strain>
    </source>
</reference>
<proteinExistence type="predicted"/>
<keyword evidence="2" id="KW-1185">Reference proteome</keyword>
<comment type="caution">
    <text evidence="1">The sequence shown here is derived from an EMBL/GenBank/DDBJ whole genome shotgun (WGS) entry which is preliminary data.</text>
</comment>
<sequence length="46" mass="5323">MAVKKEEIIELFERLNEDEKESTYNYLQFLASLNTEEAVNEAVAAE</sequence>
<evidence type="ECO:0000313" key="2">
    <source>
        <dbReference type="Proteomes" id="UP000654670"/>
    </source>
</evidence>
<gene>
    <name evidence="1" type="ORF">GCM10007968_18090</name>
</gene>
<evidence type="ECO:0000313" key="1">
    <source>
        <dbReference type="EMBL" id="GGL54415.1"/>
    </source>
</evidence>
<protein>
    <submittedName>
        <fullName evidence="1">Uncharacterized protein</fullName>
    </submittedName>
</protein>
<accession>A0A917W0P9</accession>
<dbReference type="EMBL" id="BMOK01000006">
    <property type="protein sequence ID" value="GGL54415.1"/>
    <property type="molecule type" value="Genomic_DNA"/>
</dbReference>
<dbReference type="Proteomes" id="UP000654670">
    <property type="component" value="Unassembled WGS sequence"/>
</dbReference>
<organism evidence="1 2">
    <name type="scientific">Sporolactobacillus putidus</name>
    <dbReference type="NCBI Taxonomy" id="492735"/>
    <lineage>
        <taxon>Bacteria</taxon>
        <taxon>Bacillati</taxon>
        <taxon>Bacillota</taxon>
        <taxon>Bacilli</taxon>
        <taxon>Bacillales</taxon>
        <taxon>Sporolactobacillaceae</taxon>
        <taxon>Sporolactobacillus</taxon>
    </lineage>
</organism>
<dbReference type="RefSeq" id="WP_188802769.1">
    <property type="nucleotide sequence ID" value="NZ_BMOK01000006.1"/>
</dbReference>
<name>A0A917W0P9_9BACL</name>